<dbReference type="Proteomes" id="UP001165122">
    <property type="component" value="Unassembled WGS sequence"/>
</dbReference>
<protein>
    <submittedName>
        <fullName evidence="2">Uncharacterized protein</fullName>
    </submittedName>
</protein>
<sequence>MDQTPASEQFSSYPTPPRPCASLLTLANLVTECATTYSVILCLITSLPAILSVHAAVDEAFKIIDDYYTYEKFEHFWEWTIFPLVLSSMAISFALKPRRNDGK</sequence>
<name>A0A9W7CEE4_9STRA</name>
<feature type="transmembrane region" description="Helical" evidence="1">
    <location>
        <begin position="76"/>
        <end position="95"/>
    </location>
</feature>
<reference evidence="3" key="1">
    <citation type="journal article" date="2023" name="Commun. Biol.">
        <title>Genome analysis of Parmales, the sister group of diatoms, reveals the evolutionary specialization of diatoms from phago-mixotrophs to photoautotrophs.</title>
        <authorList>
            <person name="Ban H."/>
            <person name="Sato S."/>
            <person name="Yoshikawa S."/>
            <person name="Yamada K."/>
            <person name="Nakamura Y."/>
            <person name="Ichinomiya M."/>
            <person name="Sato N."/>
            <person name="Blanc-Mathieu R."/>
            <person name="Endo H."/>
            <person name="Kuwata A."/>
            <person name="Ogata H."/>
        </authorList>
    </citation>
    <scope>NUCLEOTIDE SEQUENCE [LARGE SCALE GENOMIC DNA]</scope>
    <source>
        <strain evidence="3">NIES 3700</strain>
    </source>
</reference>
<accession>A0A9W7CEE4</accession>
<dbReference type="AlphaFoldDB" id="A0A9W7CEE4"/>
<evidence type="ECO:0000256" key="1">
    <source>
        <dbReference type="SAM" id="Phobius"/>
    </source>
</evidence>
<organism evidence="2 3">
    <name type="scientific">Triparma laevis f. longispina</name>
    <dbReference type="NCBI Taxonomy" id="1714387"/>
    <lineage>
        <taxon>Eukaryota</taxon>
        <taxon>Sar</taxon>
        <taxon>Stramenopiles</taxon>
        <taxon>Ochrophyta</taxon>
        <taxon>Bolidophyceae</taxon>
        <taxon>Parmales</taxon>
        <taxon>Triparmaceae</taxon>
        <taxon>Triparma</taxon>
    </lineage>
</organism>
<keyword evidence="1" id="KW-0472">Membrane</keyword>
<keyword evidence="1" id="KW-0812">Transmembrane</keyword>
<gene>
    <name evidence="2" type="ORF">TrLO_g2505</name>
</gene>
<keyword evidence="1" id="KW-1133">Transmembrane helix</keyword>
<proteinExistence type="predicted"/>
<keyword evidence="3" id="KW-1185">Reference proteome</keyword>
<feature type="transmembrane region" description="Helical" evidence="1">
    <location>
        <begin position="34"/>
        <end position="56"/>
    </location>
</feature>
<dbReference type="EMBL" id="BRXW01000053">
    <property type="protein sequence ID" value="GMI03149.1"/>
    <property type="molecule type" value="Genomic_DNA"/>
</dbReference>
<evidence type="ECO:0000313" key="2">
    <source>
        <dbReference type="EMBL" id="GMI03149.1"/>
    </source>
</evidence>
<comment type="caution">
    <text evidence="2">The sequence shown here is derived from an EMBL/GenBank/DDBJ whole genome shotgun (WGS) entry which is preliminary data.</text>
</comment>
<evidence type="ECO:0000313" key="3">
    <source>
        <dbReference type="Proteomes" id="UP001165122"/>
    </source>
</evidence>